<sequence length="204" mass="22727">MGSQENSKREENSGLQEADKQDSIARMKELISFLNEAAKAYYQEGREIVSNLEYDKAYDTLLSLEKESGVVLSGSPSQNVGYAVATALPKEAHETPMLSLDKTKSVEDLQSFLQGQEGILSWKLDGLTIVLHYQEGKLLKAVTRGNGIIGELVTENAKTFQNLPLQIPFKGHLVVRGEAFISYSDFERINEELPEEGAKYKNPR</sequence>
<dbReference type="SUPFAM" id="SSF56091">
    <property type="entry name" value="DNA ligase/mRNA capping enzyme, catalytic domain"/>
    <property type="match status" value="1"/>
</dbReference>
<organism evidence="3 4">
    <name type="scientific">Oribacterium sinus</name>
    <dbReference type="NCBI Taxonomy" id="237576"/>
    <lineage>
        <taxon>Bacteria</taxon>
        <taxon>Bacillati</taxon>
        <taxon>Bacillota</taxon>
        <taxon>Clostridia</taxon>
        <taxon>Lachnospirales</taxon>
        <taxon>Lachnospiraceae</taxon>
        <taxon>Oribacterium</taxon>
    </lineage>
</organism>
<protein>
    <submittedName>
        <fullName evidence="3">NAD-dependent DNA ligase LigA</fullName>
    </submittedName>
</protein>
<accession>A0A930DWX3</accession>
<dbReference type="AlphaFoldDB" id="A0A930DWX3"/>
<evidence type="ECO:0000313" key="3">
    <source>
        <dbReference type="EMBL" id="MBF1305804.1"/>
    </source>
</evidence>
<dbReference type="Pfam" id="PF01653">
    <property type="entry name" value="DNA_ligase_aden"/>
    <property type="match status" value="1"/>
</dbReference>
<dbReference type="InterPro" id="IPR013839">
    <property type="entry name" value="DNAligase_adenylation"/>
</dbReference>
<feature type="domain" description="NAD-dependent DNA ligase N-terminal" evidence="2">
    <location>
        <begin position="22"/>
        <end position="204"/>
    </location>
</feature>
<dbReference type="InterPro" id="IPR013840">
    <property type="entry name" value="DNAligase_N"/>
</dbReference>
<dbReference type="Gene3D" id="3.30.470.30">
    <property type="entry name" value="DNA ligase/mRNA capping enzyme"/>
    <property type="match status" value="1"/>
</dbReference>
<feature type="non-terminal residue" evidence="3">
    <location>
        <position position="204"/>
    </location>
</feature>
<dbReference type="SMART" id="SM00532">
    <property type="entry name" value="LIGANc"/>
    <property type="match status" value="1"/>
</dbReference>
<evidence type="ECO:0000259" key="2">
    <source>
        <dbReference type="SMART" id="SM00532"/>
    </source>
</evidence>
<proteinExistence type="predicted"/>
<name>A0A930DWX3_9FIRM</name>
<dbReference type="GO" id="GO:0003911">
    <property type="term" value="F:DNA ligase (NAD+) activity"/>
    <property type="evidence" value="ECO:0007669"/>
    <property type="project" value="InterPro"/>
</dbReference>
<feature type="region of interest" description="Disordered" evidence="1">
    <location>
        <begin position="1"/>
        <end position="21"/>
    </location>
</feature>
<dbReference type="Gene3D" id="1.10.287.610">
    <property type="entry name" value="Helix hairpin bin"/>
    <property type="match status" value="1"/>
</dbReference>
<gene>
    <name evidence="3" type="ORF">HXM91_08180</name>
</gene>
<comment type="caution">
    <text evidence="3">The sequence shown here is derived from an EMBL/GenBank/DDBJ whole genome shotgun (WGS) entry which is preliminary data.</text>
</comment>
<evidence type="ECO:0000313" key="4">
    <source>
        <dbReference type="Proteomes" id="UP000780721"/>
    </source>
</evidence>
<dbReference type="EMBL" id="JABZRB010000272">
    <property type="protein sequence ID" value="MBF1305804.1"/>
    <property type="molecule type" value="Genomic_DNA"/>
</dbReference>
<reference evidence="3" key="1">
    <citation type="submission" date="2020-04" db="EMBL/GenBank/DDBJ databases">
        <title>Deep metagenomics examines the oral microbiome during advanced dental caries in children, revealing novel taxa and co-occurrences with host molecules.</title>
        <authorList>
            <person name="Baker J.L."/>
            <person name="Morton J.T."/>
            <person name="Dinis M."/>
            <person name="Alvarez R."/>
            <person name="Tran N.C."/>
            <person name="Knight R."/>
            <person name="Edlund A."/>
        </authorList>
    </citation>
    <scope>NUCLEOTIDE SEQUENCE</scope>
    <source>
        <strain evidence="3">JCVI_48_bin.5</strain>
    </source>
</reference>
<keyword evidence="3" id="KW-0436">Ligase</keyword>
<dbReference type="Proteomes" id="UP000780721">
    <property type="component" value="Unassembled WGS sequence"/>
</dbReference>
<evidence type="ECO:0000256" key="1">
    <source>
        <dbReference type="SAM" id="MobiDB-lite"/>
    </source>
</evidence>